<name>A0A8H6I3N1_9AGAR</name>
<gene>
    <name evidence="1" type="ORF">DFP72DRAFT_888706</name>
</gene>
<dbReference type="AlphaFoldDB" id="A0A8H6I3N1"/>
<dbReference type="Proteomes" id="UP000521943">
    <property type="component" value="Unassembled WGS sequence"/>
</dbReference>
<proteinExistence type="predicted"/>
<evidence type="ECO:0000313" key="2">
    <source>
        <dbReference type="Proteomes" id="UP000521943"/>
    </source>
</evidence>
<organism evidence="1 2">
    <name type="scientific">Ephemerocybe angulata</name>
    <dbReference type="NCBI Taxonomy" id="980116"/>
    <lineage>
        <taxon>Eukaryota</taxon>
        <taxon>Fungi</taxon>
        <taxon>Dikarya</taxon>
        <taxon>Basidiomycota</taxon>
        <taxon>Agaricomycotina</taxon>
        <taxon>Agaricomycetes</taxon>
        <taxon>Agaricomycetidae</taxon>
        <taxon>Agaricales</taxon>
        <taxon>Agaricineae</taxon>
        <taxon>Psathyrellaceae</taxon>
        <taxon>Ephemerocybe</taxon>
    </lineage>
</organism>
<reference evidence="1 2" key="1">
    <citation type="submission" date="2020-07" db="EMBL/GenBank/DDBJ databases">
        <title>Comparative genomics of pyrophilous fungi reveals a link between fire events and developmental genes.</title>
        <authorList>
            <consortium name="DOE Joint Genome Institute"/>
            <person name="Steindorff A.S."/>
            <person name="Carver A."/>
            <person name="Calhoun S."/>
            <person name="Stillman K."/>
            <person name="Liu H."/>
            <person name="Lipzen A."/>
            <person name="Pangilinan J."/>
            <person name="Labutti K."/>
            <person name="Bruns T.D."/>
            <person name="Grigoriev I.V."/>
        </authorList>
    </citation>
    <scope>NUCLEOTIDE SEQUENCE [LARGE SCALE GENOMIC DNA]</scope>
    <source>
        <strain evidence="1 2">CBS 144469</strain>
    </source>
</reference>
<protein>
    <submittedName>
        <fullName evidence="1">Uncharacterized protein</fullName>
    </submittedName>
</protein>
<dbReference type="EMBL" id="JACGCI010000019">
    <property type="protein sequence ID" value="KAF6758310.1"/>
    <property type="molecule type" value="Genomic_DNA"/>
</dbReference>
<keyword evidence="2" id="KW-1185">Reference proteome</keyword>
<comment type="caution">
    <text evidence="1">The sequence shown here is derived from an EMBL/GenBank/DDBJ whole genome shotgun (WGS) entry which is preliminary data.</text>
</comment>
<evidence type="ECO:0000313" key="1">
    <source>
        <dbReference type="EMBL" id="KAF6758310.1"/>
    </source>
</evidence>
<sequence length="75" mass="7969">MRGEHPISKMVVPRLCAIALARVVLRVLCRISANSYAAGFANIGFVLMRCGSVVQRCLNPSSASGSRPAAELVEP</sequence>
<accession>A0A8H6I3N1</accession>